<keyword evidence="6" id="KW-0472">Membrane</keyword>
<evidence type="ECO:0000256" key="1">
    <source>
        <dbReference type="ARBA" id="ARBA00004167"/>
    </source>
</evidence>
<evidence type="ECO:0000259" key="7">
    <source>
        <dbReference type="Pfam" id="PF13839"/>
    </source>
</evidence>
<dbReference type="PANTHER" id="PTHR32285">
    <property type="entry name" value="PROTEIN TRICHOME BIREFRINGENCE-LIKE 9-RELATED"/>
    <property type="match status" value="1"/>
</dbReference>
<keyword evidence="3" id="KW-0812">Transmembrane</keyword>
<evidence type="ECO:0000256" key="6">
    <source>
        <dbReference type="ARBA" id="ARBA00023136"/>
    </source>
</evidence>
<dbReference type="PANTHER" id="PTHR32285:SF36">
    <property type="entry name" value="PROTEIN TRICHOME BIREFRINGENCE-LIKE 38"/>
    <property type="match status" value="1"/>
</dbReference>
<proteinExistence type="inferred from homology"/>
<evidence type="ECO:0000256" key="4">
    <source>
        <dbReference type="ARBA" id="ARBA00022968"/>
    </source>
</evidence>
<evidence type="ECO:0000313" key="9">
    <source>
        <dbReference type="EMBL" id="CAI9116212.1"/>
    </source>
</evidence>
<feature type="domain" description="Trichome birefringence-like N-terminal" evidence="8">
    <location>
        <begin position="51"/>
        <end position="103"/>
    </location>
</feature>
<protein>
    <submittedName>
        <fullName evidence="9">OLC1v1017304C1</fullName>
    </submittedName>
</protein>
<comment type="similarity">
    <text evidence="2">Belongs to the PC-esterase family. TBL subfamily.</text>
</comment>
<keyword evidence="4" id="KW-0735">Signal-anchor</keyword>
<dbReference type="EMBL" id="OX459125">
    <property type="protein sequence ID" value="CAI9116212.1"/>
    <property type="molecule type" value="Genomic_DNA"/>
</dbReference>
<dbReference type="InterPro" id="IPR029962">
    <property type="entry name" value="TBL"/>
</dbReference>
<evidence type="ECO:0000256" key="2">
    <source>
        <dbReference type="ARBA" id="ARBA00007727"/>
    </source>
</evidence>
<keyword evidence="10" id="KW-1185">Reference proteome</keyword>
<comment type="subcellular location">
    <subcellularLocation>
        <location evidence="1">Membrane</location>
        <topology evidence="1">Single-pass membrane protein</topology>
    </subcellularLocation>
</comment>
<gene>
    <name evidence="9" type="ORF">OLC1_LOCUS22570</name>
</gene>
<dbReference type="AlphaFoldDB" id="A0AAV1E963"/>
<dbReference type="GO" id="GO:0005794">
    <property type="term" value="C:Golgi apparatus"/>
    <property type="evidence" value="ECO:0007669"/>
    <property type="project" value="TreeGrafter"/>
</dbReference>
<evidence type="ECO:0000256" key="3">
    <source>
        <dbReference type="ARBA" id="ARBA00022692"/>
    </source>
</evidence>
<evidence type="ECO:0000259" key="8">
    <source>
        <dbReference type="Pfam" id="PF14416"/>
    </source>
</evidence>
<organism evidence="9 10">
    <name type="scientific">Oldenlandia corymbosa var. corymbosa</name>
    <dbReference type="NCBI Taxonomy" id="529605"/>
    <lineage>
        <taxon>Eukaryota</taxon>
        <taxon>Viridiplantae</taxon>
        <taxon>Streptophyta</taxon>
        <taxon>Embryophyta</taxon>
        <taxon>Tracheophyta</taxon>
        <taxon>Spermatophyta</taxon>
        <taxon>Magnoliopsida</taxon>
        <taxon>eudicotyledons</taxon>
        <taxon>Gunneridae</taxon>
        <taxon>Pentapetalae</taxon>
        <taxon>asterids</taxon>
        <taxon>lamiids</taxon>
        <taxon>Gentianales</taxon>
        <taxon>Rubiaceae</taxon>
        <taxon>Rubioideae</taxon>
        <taxon>Spermacoceae</taxon>
        <taxon>Hedyotis-Oldenlandia complex</taxon>
        <taxon>Oldenlandia</taxon>
    </lineage>
</organism>
<keyword evidence="5" id="KW-1133">Transmembrane helix</keyword>
<name>A0AAV1E963_OLDCO</name>
<feature type="domain" description="Trichome birefringence-like C-terminal" evidence="7">
    <location>
        <begin position="104"/>
        <end position="367"/>
    </location>
</feature>
<dbReference type="GO" id="GO:0016413">
    <property type="term" value="F:O-acetyltransferase activity"/>
    <property type="evidence" value="ECO:0007669"/>
    <property type="project" value="InterPro"/>
</dbReference>
<evidence type="ECO:0000313" key="10">
    <source>
        <dbReference type="Proteomes" id="UP001161247"/>
    </source>
</evidence>
<dbReference type="GO" id="GO:0016020">
    <property type="term" value="C:membrane"/>
    <property type="evidence" value="ECO:0007669"/>
    <property type="project" value="UniProtKB-SubCell"/>
</dbReference>
<dbReference type="Pfam" id="PF13839">
    <property type="entry name" value="PC-Esterase"/>
    <property type="match status" value="1"/>
</dbReference>
<dbReference type="InterPro" id="IPR025846">
    <property type="entry name" value="TBL_N"/>
</dbReference>
<evidence type="ECO:0000256" key="5">
    <source>
        <dbReference type="ARBA" id="ARBA00022989"/>
    </source>
</evidence>
<reference evidence="9" key="1">
    <citation type="submission" date="2023-03" db="EMBL/GenBank/DDBJ databases">
        <authorList>
            <person name="Julca I."/>
        </authorList>
    </citation>
    <scope>NUCLEOTIDE SEQUENCE</scope>
</reference>
<dbReference type="Proteomes" id="UP001161247">
    <property type="component" value="Chromosome 8"/>
</dbReference>
<dbReference type="InterPro" id="IPR026057">
    <property type="entry name" value="TBL_C"/>
</dbReference>
<accession>A0AAV1E963</accession>
<dbReference type="Pfam" id="PF14416">
    <property type="entry name" value="PMR5N"/>
    <property type="match status" value="1"/>
</dbReference>
<sequence length="371" mass="42189">MGKGVIGSHLIVLVALSIQFAYVFSLTIEGQIGINGSTIINKWKITELPNGCDIFEGSWVFDESYPLFDSSACPFIAQQFDCLKYGRLDHEYLKYRWQPNQCNLPRFDGLDFLNRLKGKKIMFIGDSVSHNQYDSLVCLLHAAVPQSVIVQETNKNSISVIFKDYEVSVTLFHSNYLVDIEMEQIGRVLKLDSIRNGDLWKQMDILIFNTWLWWYRSGAKQPWDYIQAGEEILKDMNRMDAFRYGLTTWAKWVDAAVDPIKTKVFFQGITPSHYKGEEWNEPGVRDCSLERRPLNSSNYPGGMPLASSVVNDVLSKISKPVILLNITTLSQLRPDGHPAIHNGIGGMDCTHWCVAGVLDTWNQLIYATLMS</sequence>